<organism evidence="1 2">
    <name type="scientific">Nesidiocoris tenuis</name>
    <dbReference type="NCBI Taxonomy" id="355587"/>
    <lineage>
        <taxon>Eukaryota</taxon>
        <taxon>Metazoa</taxon>
        <taxon>Ecdysozoa</taxon>
        <taxon>Arthropoda</taxon>
        <taxon>Hexapoda</taxon>
        <taxon>Insecta</taxon>
        <taxon>Pterygota</taxon>
        <taxon>Neoptera</taxon>
        <taxon>Paraneoptera</taxon>
        <taxon>Hemiptera</taxon>
        <taxon>Heteroptera</taxon>
        <taxon>Panheteroptera</taxon>
        <taxon>Cimicomorpha</taxon>
        <taxon>Miridae</taxon>
        <taxon>Dicyphina</taxon>
        <taxon>Nesidiocoris</taxon>
    </lineage>
</organism>
<protein>
    <submittedName>
        <fullName evidence="1">Uncharacterized protein</fullName>
    </submittedName>
</protein>
<gene>
    <name evidence="1" type="ORF">NTEN_LOCUS1169</name>
</gene>
<evidence type="ECO:0000313" key="1">
    <source>
        <dbReference type="EMBL" id="CAA9994353.1"/>
    </source>
</evidence>
<accession>A0A6H5FYP4</accession>
<evidence type="ECO:0000313" key="2">
    <source>
        <dbReference type="Proteomes" id="UP000479000"/>
    </source>
</evidence>
<proteinExistence type="predicted"/>
<keyword evidence="2" id="KW-1185">Reference proteome</keyword>
<sequence>MSPLLHRDKRTISVLLSHAGSGRRSSGGGRYCDVARPPAAPGLTIIRGHSSFPPQMGSISAKDLLSSASGSGPAAIAGRPALLMGDGRPAPAPPTGQTSPLQSDCAARLIFPARLLISPFWRAIAQ</sequence>
<dbReference type="Proteomes" id="UP000479000">
    <property type="component" value="Unassembled WGS sequence"/>
</dbReference>
<reference evidence="1 2" key="1">
    <citation type="submission" date="2020-02" db="EMBL/GenBank/DDBJ databases">
        <authorList>
            <person name="Ferguson B K."/>
        </authorList>
    </citation>
    <scope>NUCLEOTIDE SEQUENCE [LARGE SCALE GENOMIC DNA]</scope>
</reference>
<dbReference type="AlphaFoldDB" id="A0A6H5FYP4"/>
<name>A0A6H5FYP4_9HEMI</name>
<dbReference type="EMBL" id="CADCXU010001957">
    <property type="protein sequence ID" value="CAA9994353.1"/>
    <property type="molecule type" value="Genomic_DNA"/>
</dbReference>